<proteinExistence type="inferred from homology"/>
<keyword evidence="3 4" id="KW-0326">Glycosidase</keyword>
<dbReference type="InterPro" id="IPR000322">
    <property type="entry name" value="Glyco_hydro_31_TIM"/>
</dbReference>
<feature type="domain" description="Glycoside hydrolase family 31 TIM barrel" evidence="5">
    <location>
        <begin position="128"/>
        <end position="270"/>
    </location>
</feature>
<evidence type="ECO:0000313" key="8">
    <source>
        <dbReference type="Proteomes" id="UP000806542"/>
    </source>
</evidence>
<dbReference type="InterPro" id="IPR013780">
    <property type="entry name" value="Glyco_hydro_b"/>
</dbReference>
<accession>A0A9D5LWQ8</accession>
<organism evidence="7 8">
    <name type="scientific">Ructibacterium gallinarum</name>
    <dbReference type="NCBI Taxonomy" id="2779355"/>
    <lineage>
        <taxon>Bacteria</taxon>
        <taxon>Bacillati</taxon>
        <taxon>Bacillota</taxon>
        <taxon>Clostridia</taxon>
        <taxon>Eubacteriales</taxon>
        <taxon>Oscillospiraceae</taxon>
        <taxon>Ructibacterium</taxon>
    </lineage>
</organism>
<evidence type="ECO:0000259" key="5">
    <source>
        <dbReference type="Pfam" id="PF01055"/>
    </source>
</evidence>
<sequence length="508" mass="57820">MYQTEIKMLEKEYWYGGIVHLGRTMPYGEESEAEIDLISGRDACDQYSPLFFSSKGRYLHSNQPFSIAFDKGTIRIKGIEEVALSQGHGTLKGAMAAAAGKYYCLEGKIPKELFFRVPQYNTWIELMYDQNEKDILNYAETLVKEGMPPGILMIDEGWAPDYGDFDFCRRKFEDPKGMIEKLHSMGFKVMLWITPHISPDSGCFREIREKDILVKDSSGRIAIREWWNGYSCVLDLSNERACAWFREKLEGVMEKYGVDGFKFDSGGAYLYRREDQTAIEQEPCGHTRSFDRLCGQFGYNELRSVWDCGGRPIVCRLQDKVPSWEHEEGIASLIPNMLLQGLLGYYYGCPDMIGGGNYAYFGEKGEEFDEELYLRWLEASVLCPMMQFSISPKRVLSEQGFETAWKVTQLHQEYAGKIIELAKQASVTGEPIMRYMEYEFPGEGLETVTDQFMLGSDLLVAPVLKKGAVSRKVRLPAGRWKYGKQVFAGPAVVTAEAPLGTLPVFQKL</sequence>
<comment type="similarity">
    <text evidence="1 4">Belongs to the glycosyl hydrolase 31 family.</text>
</comment>
<dbReference type="InterPro" id="IPR048395">
    <property type="entry name" value="Glyco_hydro_31_C"/>
</dbReference>
<evidence type="ECO:0000313" key="7">
    <source>
        <dbReference type="EMBL" id="MBE5039151.1"/>
    </source>
</evidence>
<dbReference type="EMBL" id="JADCKB010000002">
    <property type="protein sequence ID" value="MBE5039151.1"/>
    <property type="molecule type" value="Genomic_DNA"/>
</dbReference>
<gene>
    <name evidence="7" type="ORF">INF28_01535</name>
</gene>
<dbReference type="InterPro" id="IPR050985">
    <property type="entry name" value="Alpha-glycosidase_related"/>
</dbReference>
<dbReference type="Pfam" id="PF21365">
    <property type="entry name" value="Glyco_hydro_31_3rd"/>
    <property type="match status" value="1"/>
</dbReference>
<protein>
    <submittedName>
        <fullName evidence="7">Alpha-galactosidase</fullName>
    </submittedName>
</protein>
<evidence type="ECO:0000256" key="3">
    <source>
        <dbReference type="ARBA" id="ARBA00023295"/>
    </source>
</evidence>
<dbReference type="CDD" id="cd06592">
    <property type="entry name" value="GH31_NET37"/>
    <property type="match status" value="1"/>
</dbReference>
<dbReference type="InterPro" id="IPR017853">
    <property type="entry name" value="GH"/>
</dbReference>
<keyword evidence="8" id="KW-1185">Reference proteome</keyword>
<dbReference type="Gene3D" id="3.20.20.80">
    <property type="entry name" value="Glycosidases"/>
    <property type="match status" value="1"/>
</dbReference>
<dbReference type="GO" id="GO:0004553">
    <property type="term" value="F:hydrolase activity, hydrolyzing O-glycosyl compounds"/>
    <property type="evidence" value="ECO:0007669"/>
    <property type="project" value="InterPro"/>
</dbReference>
<dbReference type="SUPFAM" id="SSF51011">
    <property type="entry name" value="Glycosyl hydrolase domain"/>
    <property type="match status" value="1"/>
</dbReference>
<evidence type="ECO:0000256" key="2">
    <source>
        <dbReference type="ARBA" id="ARBA00022801"/>
    </source>
</evidence>
<dbReference type="PANTHER" id="PTHR43053">
    <property type="entry name" value="GLYCOSIDASE FAMILY 31"/>
    <property type="match status" value="1"/>
</dbReference>
<dbReference type="AlphaFoldDB" id="A0A9D5LWQ8"/>
<evidence type="ECO:0000256" key="1">
    <source>
        <dbReference type="ARBA" id="ARBA00007806"/>
    </source>
</evidence>
<comment type="caution">
    <text evidence="7">The sequence shown here is derived from an EMBL/GenBank/DDBJ whole genome shotgun (WGS) entry which is preliminary data.</text>
</comment>
<evidence type="ECO:0000259" key="6">
    <source>
        <dbReference type="Pfam" id="PF21365"/>
    </source>
</evidence>
<dbReference type="Pfam" id="PF01055">
    <property type="entry name" value="Glyco_hydro_31_2nd"/>
    <property type="match status" value="1"/>
</dbReference>
<reference evidence="7" key="1">
    <citation type="submission" date="2020-10" db="EMBL/GenBank/DDBJ databases">
        <title>ChiBAC.</title>
        <authorList>
            <person name="Zenner C."/>
            <person name="Hitch T.C.A."/>
            <person name="Clavel T."/>
        </authorList>
    </citation>
    <scope>NUCLEOTIDE SEQUENCE</scope>
    <source>
        <strain evidence="7">DSM 107454</strain>
    </source>
</reference>
<feature type="domain" description="Glycosyl hydrolase family 31 C-terminal" evidence="6">
    <location>
        <begin position="429"/>
        <end position="507"/>
    </location>
</feature>
<dbReference type="RefSeq" id="WP_226391714.1">
    <property type="nucleotide sequence ID" value="NZ_JADCKB010000002.1"/>
</dbReference>
<dbReference type="GO" id="GO:0005975">
    <property type="term" value="P:carbohydrate metabolic process"/>
    <property type="evidence" value="ECO:0007669"/>
    <property type="project" value="InterPro"/>
</dbReference>
<keyword evidence="2 4" id="KW-0378">Hydrolase</keyword>
<dbReference type="Proteomes" id="UP000806542">
    <property type="component" value="Unassembled WGS sequence"/>
</dbReference>
<dbReference type="SUPFAM" id="SSF51445">
    <property type="entry name" value="(Trans)glycosidases"/>
    <property type="match status" value="1"/>
</dbReference>
<name>A0A9D5LWQ8_9FIRM</name>
<dbReference type="PANTHER" id="PTHR43053:SF4">
    <property type="entry name" value="MYOGENESIS-REGULATING GLYCOSIDASE"/>
    <property type="match status" value="1"/>
</dbReference>
<evidence type="ECO:0000256" key="4">
    <source>
        <dbReference type="RuleBase" id="RU361185"/>
    </source>
</evidence>
<dbReference type="Gene3D" id="2.60.40.1180">
    <property type="entry name" value="Golgi alpha-mannosidase II"/>
    <property type="match status" value="1"/>
</dbReference>